<evidence type="ECO:0000313" key="2">
    <source>
        <dbReference type="EMBL" id="KIO11633.1"/>
    </source>
</evidence>
<accession>A0A0C3JR22</accession>
<evidence type="ECO:0000313" key="3">
    <source>
        <dbReference type="Proteomes" id="UP000054217"/>
    </source>
</evidence>
<gene>
    <name evidence="2" type="ORF">M404DRAFT_792792</name>
</gene>
<evidence type="ECO:0000256" key="1">
    <source>
        <dbReference type="SAM" id="MobiDB-lite"/>
    </source>
</evidence>
<keyword evidence="3" id="KW-1185">Reference proteome</keyword>
<dbReference type="Proteomes" id="UP000054217">
    <property type="component" value="Unassembled WGS sequence"/>
</dbReference>
<proteinExistence type="predicted"/>
<dbReference type="InParanoid" id="A0A0C3JR22"/>
<feature type="compositionally biased region" description="Polar residues" evidence="1">
    <location>
        <begin position="61"/>
        <end position="70"/>
    </location>
</feature>
<dbReference type="STRING" id="870435.A0A0C3JR22"/>
<feature type="compositionally biased region" description="Low complexity" evidence="1">
    <location>
        <begin position="80"/>
        <end position="96"/>
    </location>
</feature>
<dbReference type="OrthoDB" id="2152896at2759"/>
<organism evidence="2 3">
    <name type="scientific">Pisolithus tinctorius Marx 270</name>
    <dbReference type="NCBI Taxonomy" id="870435"/>
    <lineage>
        <taxon>Eukaryota</taxon>
        <taxon>Fungi</taxon>
        <taxon>Dikarya</taxon>
        <taxon>Basidiomycota</taxon>
        <taxon>Agaricomycotina</taxon>
        <taxon>Agaricomycetes</taxon>
        <taxon>Agaricomycetidae</taxon>
        <taxon>Boletales</taxon>
        <taxon>Sclerodermatineae</taxon>
        <taxon>Pisolithaceae</taxon>
        <taxon>Pisolithus</taxon>
    </lineage>
</organism>
<reference evidence="3" key="2">
    <citation type="submission" date="2015-01" db="EMBL/GenBank/DDBJ databases">
        <title>Evolutionary Origins and Diversification of the Mycorrhizal Mutualists.</title>
        <authorList>
            <consortium name="DOE Joint Genome Institute"/>
            <consortium name="Mycorrhizal Genomics Consortium"/>
            <person name="Kohler A."/>
            <person name="Kuo A."/>
            <person name="Nagy L.G."/>
            <person name="Floudas D."/>
            <person name="Copeland A."/>
            <person name="Barry K.W."/>
            <person name="Cichocki N."/>
            <person name="Veneault-Fourrey C."/>
            <person name="LaButti K."/>
            <person name="Lindquist E.A."/>
            <person name="Lipzen A."/>
            <person name="Lundell T."/>
            <person name="Morin E."/>
            <person name="Murat C."/>
            <person name="Riley R."/>
            <person name="Ohm R."/>
            <person name="Sun H."/>
            <person name="Tunlid A."/>
            <person name="Henrissat B."/>
            <person name="Grigoriev I.V."/>
            <person name="Hibbett D.S."/>
            <person name="Martin F."/>
        </authorList>
    </citation>
    <scope>NUCLEOTIDE SEQUENCE [LARGE SCALE GENOMIC DNA]</scope>
    <source>
        <strain evidence="3">Marx 270</strain>
    </source>
</reference>
<feature type="region of interest" description="Disordered" evidence="1">
    <location>
        <begin position="1"/>
        <end position="20"/>
    </location>
</feature>
<feature type="region of interest" description="Disordered" evidence="1">
    <location>
        <begin position="60"/>
        <end position="196"/>
    </location>
</feature>
<dbReference type="AlphaFoldDB" id="A0A0C3JR22"/>
<name>A0A0C3JR22_PISTI</name>
<sequence>MGTHSSMAGSLKVRLEQTPTSATAGAAILSHLSPSCASLPEDRSLWPSFLSGGLVPPPAHLNSTNSTTDFPPNDPHANLSNISTSHPISSSVPVTSMKIGGGHKRSGSTGPRLHDYAIPQGTSGPGEITQVRPGLLGVTTVPSSASDTDPTSRSNSDSDSGLNSTSNSTSSDLSSPSPGVRSDTKSASLPVPRALH</sequence>
<feature type="compositionally biased region" description="Low complexity" evidence="1">
    <location>
        <begin position="146"/>
        <end position="181"/>
    </location>
</feature>
<dbReference type="HOGENOM" id="CLU_1390750_0_0_1"/>
<reference evidence="2 3" key="1">
    <citation type="submission" date="2014-04" db="EMBL/GenBank/DDBJ databases">
        <authorList>
            <consortium name="DOE Joint Genome Institute"/>
            <person name="Kuo A."/>
            <person name="Kohler A."/>
            <person name="Costa M.D."/>
            <person name="Nagy L.G."/>
            <person name="Floudas D."/>
            <person name="Copeland A."/>
            <person name="Barry K.W."/>
            <person name="Cichocki N."/>
            <person name="Veneault-Fourrey C."/>
            <person name="LaButti K."/>
            <person name="Lindquist E.A."/>
            <person name="Lipzen A."/>
            <person name="Lundell T."/>
            <person name="Morin E."/>
            <person name="Murat C."/>
            <person name="Sun H."/>
            <person name="Tunlid A."/>
            <person name="Henrissat B."/>
            <person name="Grigoriev I.V."/>
            <person name="Hibbett D.S."/>
            <person name="Martin F."/>
            <person name="Nordberg H.P."/>
            <person name="Cantor M.N."/>
            <person name="Hua S.X."/>
        </authorList>
    </citation>
    <scope>NUCLEOTIDE SEQUENCE [LARGE SCALE GENOMIC DNA]</scope>
    <source>
        <strain evidence="2 3">Marx 270</strain>
    </source>
</reference>
<protein>
    <submittedName>
        <fullName evidence="2">Uncharacterized protein</fullName>
    </submittedName>
</protein>
<dbReference type="EMBL" id="KN831949">
    <property type="protein sequence ID" value="KIO11633.1"/>
    <property type="molecule type" value="Genomic_DNA"/>
</dbReference>